<dbReference type="WBParaSite" id="PTRK_0001740800.1">
    <property type="protein sequence ID" value="PTRK_0001740800.1"/>
    <property type="gene ID" value="PTRK_0001740800"/>
</dbReference>
<feature type="coiled-coil region" evidence="1">
    <location>
        <begin position="135"/>
        <end position="162"/>
    </location>
</feature>
<evidence type="ECO:0000313" key="3">
    <source>
        <dbReference type="WBParaSite" id="PTRK_0001740800.1"/>
    </source>
</evidence>
<protein>
    <submittedName>
        <fullName evidence="3">Uncharacterized protein</fullName>
    </submittedName>
</protein>
<dbReference type="AlphaFoldDB" id="A0A0N5A671"/>
<evidence type="ECO:0000256" key="1">
    <source>
        <dbReference type="SAM" id="Coils"/>
    </source>
</evidence>
<name>A0A0N5A671_PARTI</name>
<dbReference type="Pfam" id="PF07426">
    <property type="entry name" value="Dynactin_p22"/>
    <property type="match status" value="1"/>
</dbReference>
<reference evidence="3" key="1">
    <citation type="submission" date="2017-02" db="UniProtKB">
        <authorList>
            <consortium name="WormBaseParasite"/>
        </authorList>
    </citation>
    <scope>IDENTIFICATION</scope>
</reference>
<dbReference type="GO" id="GO:0005869">
    <property type="term" value="C:dynactin complex"/>
    <property type="evidence" value="ECO:0007669"/>
    <property type="project" value="InterPro"/>
</dbReference>
<keyword evidence="2" id="KW-1185">Reference proteome</keyword>
<organism evidence="2 3">
    <name type="scientific">Parastrongyloides trichosuri</name>
    <name type="common">Possum-specific nematode worm</name>
    <dbReference type="NCBI Taxonomy" id="131310"/>
    <lineage>
        <taxon>Eukaryota</taxon>
        <taxon>Metazoa</taxon>
        <taxon>Ecdysozoa</taxon>
        <taxon>Nematoda</taxon>
        <taxon>Chromadorea</taxon>
        <taxon>Rhabditida</taxon>
        <taxon>Tylenchina</taxon>
        <taxon>Panagrolaimomorpha</taxon>
        <taxon>Strongyloidoidea</taxon>
        <taxon>Strongyloididae</taxon>
        <taxon>Parastrongyloides</taxon>
    </lineage>
</organism>
<evidence type="ECO:0000313" key="2">
    <source>
        <dbReference type="Proteomes" id="UP000038045"/>
    </source>
</evidence>
<sequence length="170" mass="19647">MDPLEALDLRIKVLEEKVGSGNLNENSNVQCEIEKIKRKLRMKNYGFLLDMSKKEAINLDKIRSEINKQDINEKYFAISCAEGKIIQCCKYLEEVEKLSGILDSKDFEDIPKHDEKLEEIKKGLIPVLEEGRNMVDEIRRTKVELIEVLKILQENCDKVEEVCKQNCSSA</sequence>
<accession>A0A0N5A671</accession>
<dbReference type="Proteomes" id="UP000038045">
    <property type="component" value="Unplaced"/>
</dbReference>
<proteinExistence type="predicted"/>
<keyword evidence="1" id="KW-0175">Coiled coil</keyword>
<dbReference type="InterPro" id="IPR009991">
    <property type="entry name" value="DCTN3"/>
</dbReference>
<dbReference type="GO" id="GO:0061640">
    <property type="term" value="P:cytoskeleton-dependent cytokinesis"/>
    <property type="evidence" value="ECO:0007669"/>
    <property type="project" value="InterPro"/>
</dbReference>